<dbReference type="AlphaFoldDB" id="A0ABD3GDE5"/>
<proteinExistence type="predicted"/>
<feature type="compositionally biased region" description="Acidic residues" evidence="1">
    <location>
        <begin position="200"/>
        <end position="212"/>
    </location>
</feature>
<dbReference type="Proteomes" id="UP001633002">
    <property type="component" value="Unassembled WGS sequence"/>
</dbReference>
<comment type="caution">
    <text evidence="2">The sequence shown here is derived from an EMBL/GenBank/DDBJ whole genome shotgun (WGS) entry which is preliminary data.</text>
</comment>
<dbReference type="EMBL" id="JBJQOH010000008">
    <property type="protein sequence ID" value="KAL3676602.1"/>
    <property type="molecule type" value="Genomic_DNA"/>
</dbReference>
<keyword evidence="3" id="KW-1185">Reference proteome</keyword>
<sequence>MAEKVEMDLAPWPAQKRFNLYMENSEACTVYSGTSKQNGPRKWNLQRVWAVESIDHLFVQCPRLRKFWRGFYQLGMTPDNSLWSQMHSMGVLGIIEALAGKETWRTALWATIVELWRQIWLIRNHLVYEECRKDTTVWLCSRQALDKQIMVYRQFYEHRRGLEAAEKATCKWLLRFLPEGRETLLTRWMDSELRTSEPGIDTEETMMNDSSEEETRRTQQLPAESSSTSSSQIHDQHNTLPEQSARKLQESLNLVGQAVSQLLGATRGVDCHNNPIWQKDKKMQNLTLQEQEDTSTLQGKKLIYLLDETCNEDELEVGSEEEEARRQYQHFLSEKAQERAAEDQRKLKGIT</sequence>
<reference evidence="2 3" key="1">
    <citation type="submission" date="2024-09" db="EMBL/GenBank/DDBJ databases">
        <title>Chromosome-scale assembly of Riccia sorocarpa.</title>
        <authorList>
            <person name="Paukszto L."/>
        </authorList>
    </citation>
    <scope>NUCLEOTIDE SEQUENCE [LARGE SCALE GENOMIC DNA]</scope>
    <source>
        <strain evidence="2">LP-2024</strain>
        <tissue evidence="2">Aerial parts of the thallus</tissue>
    </source>
</reference>
<evidence type="ECO:0000256" key="1">
    <source>
        <dbReference type="SAM" id="MobiDB-lite"/>
    </source>
</evidence>
<feature type="region of interest" description="Disordered" evidence="1">
    <location>
        <begin position="195"/>
        <end position="240"/>
    </location>
</feature>
<name>A0ABD3GDE5_9MARC</name>
<protein>
    <submittedName>
        <fullName evidence="2">Uncharacterized protein</fullName>
    </submittedName>
</protein>
<organism evidence="2 3">
    <name type="scientific">Riccia sorocarpa</name>
    <dbReference type="NCBI Taxonomy" id="122646"/>
    <lineage>
        <taxon>Eukaryota</taxon>
        <taxon>Viridiplantae</taxon>
        <taxon>Streptophyta</taxon>
        <taxon>Embryophyta</taxon>
        <taxon>Marchantiophyta</taxon>
        <taxon>Marchantiopsida</taxon>
        <taxon>Marchantiidae</taxon>
        <taxon>Marchantiales</taxon>
        <taxon>Ricciaceae</taxon>
        <taxon>Riccia</taxon>
    </lineage>
</organism>
<evidence type="ECO:0000313" key="2">
    <source>
        <dbReference type="EMBL" id="KAL3676602.1"/>
    </source>
</evidence>
<gene>
    <name evidence="2" type="ORF">R1sor_026550</name>
</gene>
<evidence type="ECO:0000313" key="3">
    <source>
        <dbReference type="Proteomes" id="UP001633002"/>
    </source>
</evidence>
<accession>A0ABD3GDE5</accession>